<dbReference type="RefSeq" id="WP_076378989.1">
    <property type="nucleotide sequence ID" value="NZ_AP017422.1"/>
</dbReference>
<evidence type="ECO:0000313" key="3">
    <source>
        <dbReference type="EMBL" id="SIT06042.1"/>
    </source>
</evidence>
<evidence type="ECO:0000256" key="1">
    <source>
        <dbReference type="SAM" id="SignalP"/>
    </source>
</evidence>
<dbReference type="GO" id="GO:0008235">
    <property type="term" value="F:metalloexopeptidase activity"/>
    <property type="evidence" value="ECO:0007669"/>
    <property type="project" value="InterPro"/>
</dbReference>
<feature type="domain" description="Peptidase M28" evidence="2">
    <location>
        <begin position="186"/>
        <end position="376"/>
    </location>
</feature>
<dbReference type="GO" id="GO:0006508">
    <property type="term" value="P:proteolysis"/>
    <property type="evidence" value="ECO:0007669"/>
    <property type="project" value="InterPro"/>
</dbReference>
<dbReference type="PROSITE" id="PS51257">
    <property type="entry name" value="PROKAR_LIPOPROTEIN"/>
    <property type="match status" value="1"/>
</dbReference>
<dbReference type="PANTHER" id="PTHR12147">
    <property type="entry name" value="METALLOPEPTIDASE M28 FAMILY MEMBER"/>
    <property type="match status" value="1"/>
</dbReference>
<dbReference type="STRING" id="477680.SAMN05421788_103233"/>
<sequence length="386" mass="42455">MKNKIVALLLAMSLGGCAFAQQDSIFIRQVVDTLTSKWFLGRGYLDNGMGKAADYLQQQFKSFGLQPLKGDSYAQPFSYPVNTFPGNVSLTINGRQLKPGIDYIPAPESRGIKGKGELQQKDGKTFIDAANRVIVVLEKKLTWSVAPEAADYTVMQVDSSLFVNEVPASIAIDLDNKLVSKFKTANIAGMVKGTQYPDSILFITAHYDHLGGLGRDTYFPGANDNASGVGLLLNLARYYATHPQPYSIGFICFAGEEIGLMGSKYYTEHPLLPLNRISFLLNLDLTGTGEEGVTIVNATEYKEAFAKLKSINAEKHYLAAVNERGKAANSDHYFFSEKGVPAFFLYTMGGIKAYHDVFDKAATLPLNEVNDLSSLIKDFFEQLQKK</sequence>
<keyword evidence="4" id="KW-1185">Reference proteome</keyword>
<evidence type="ECO:0000313" key="4">
    <source>
        <dbReference type="Proteomes" id="UP000186917"/>
    </source>
</evidence>
<dbReference type="Pfam" id="PF04389">
    <property type="entry name" value="Peptidase_M28"/>
    <property type="match status" value="1"/>
</dbReference>
<dbReference type="EMBL" id="FTOR01000003">
    <property type="protein sequence ID" value="SIT06042.1"/>
    <property type="molecule type" value="Genomic_DNA"/>
</dbReference>
<dbReference type="InterPro" id="IPR045175">
    <property type="entry name" value="M28_fam"/>
</dbReference>
<gene>
    <name evidence="3" type="ORF">SAMN05421788_103233</name>
</gene>
<organism evidence="3 4">
    <name type="scientific">Filimonas lacunae</name>
    <dbReference type="NCBI Taxonomy" id="477680"/>
    <lineage>
        <taxon>Bacteria</taxon>
        <taxon>Pseudomonadati</taxon>
        <taxon>Bacteroidota</taxon>
        <taxon>Chitinophagia</taxon>
        <taxon>Chitinophagales</taxon>
        <taxon>Chitinophagaceae</taxon>
        <taxon>Filimonas</taxon>
    </lineage>
</organism>
<accession>A0A173MKG2</accession>
<feature type="chain" id="PRO_5030023093" evidence="1">
    <location>
        <begin position="21"/>
        <end position="386"/>
    </location>
</feature>
<dbReference type="Proteomes" id="UP000186917">
    <property type="component" value="Unassembled WGS sequence"/>
</dbReference>
<name>A0A173MKG2_9BACT</name>
<reference evidence="4" key="1">
    <citation type="submission" date="2017-01" db="EMBL/GenBank/DDBJ databases">
        <authorList>
            <person name="Varghese N."/>
            <person name="Submissions S."/>
        </authorList>
    </citation>
    <scope>NUCLEOTIDE SEQUENCE [LARGE SCALE GENOMIC DNA]</scope>
    <source>
        <strain evidence="4">DSM 21054</strain>
    </source>
</reference>
<dbReference type="KEGG" id="fln:FLA_3919"/>
<dbReference type="PANTHER" id="PTHR12147:SF26">
    <property type="entry name" value="PEPTIDASE M28 DOMAIN-CONTAINING PROTEIN"/>
    <property type="match status" value="1"/>
</dbReference>
<proteinExistence type="predicted"/>
<dbReference type="OrthoDB" id="9764939at2"/>
<evidence type="ECO:0000259" key="2">
    <source>
        <dbReference type="Pfam" id="PF04389"/>
    </source>
</evidence>
<dbReference type="AlphaFoldDB" id="A0A173MKG2"/>
<dbReference type="Gene3D" id="3.40.630.10">
    <property type="entry name" value="Zn peptidases"/>
    <property type="match status" value="1"/>
</dbReference>
<keyword evidence="1" id="KW-0732">Signal</keyword>
<feature type="signal peptide" evidence="1">
    <location>
        <begin position="1"/>
        <end position="20"/>
    </location>
</feature>
<dbReference type="SUPFAM" id="SSF53187">
    <property type="entry name" value="Zn-dependent exopeptidases"/>
    <property type="match status" value="1"/>
</dbReference>
<protein>
    <submittedName>
        <fullName evidence="3">Peptidase family M28</fullName>
    </submittedName>
</protein>
<dbReference type="InterPro" id="IPR007484">
    <property type="entry name" value="Peptidase_M28"/>
</dbReference>